<name>A0ABW5R1Z7_9BACL</name>
<evidence type="ECO:0000259" key="1">
    <source>
        <dbReference type="Pfam" id="PF14411"/>
    </source>
</evidence>
<dbReference type="Proteomes" id="UP001597493">
    <property type="component" value="Unassembled WGS sequence"/>
</dbReference>
<evidence type="ECO:0000313" key="3">
    <source>
        <dbReference type="Proteomes" id="UP001597493"/>
    </source>
</evidence>
<dbReference type="Pfam" id="PF14411">
    <property type="entry name" value="LHH"/>
    <property type="match status" value="1"/>
</dbReference>
<reference evidence="3" key="1">
    <citation type="journal article" date="2019" name="Int. J. Syst. Evol. Microbiol.">
        <title>The Global Catalogue of Microorganisms (GCM) 10K type strain sequencing project: providing services to taxonomists for standard genome sequencing and annotation.</title>
        <authorList>
            <consortium name="The Broad Institute Genomics Platform"/>
            <consortium name="The Broad Institute Genome Sequencing Center for Infectious Disease"/>
            <person name="Wu L."/>
            <person name="Ma J."/>
        </authorList>
    </citation>
    <scope>NUCLEOTIDE SEQUENCE [LARGE SCALE GENOMIC DNA]</scope>
    <source>
        <strain evidence="3">TISTR 1827</strain>
    </source>
</reference>
<dbReference type="InterPro" id="IPR026834">
    <property type="entry name" value="LHH"/>
</dbReference>
<evidence type="ECO:0000313" key="2">
    <source>
        <dbReference type="EMBL" id="MFD2662446.1"/>
    </source>
</evidence>
<protein>
    <submittedName>
        <fullName evidence="2">HNH/ENDO VII family nuclease</fullName>
    </submittedName>
</protein>
<feature type="domain" description="LHH" evidence="1">
    <location>
        <begin position="115"/>
        <end position="190"/>
    </location>
</feature>
<dbReference type="RefSeq" id="WP_379276755.1">
    <property type="nucleotide sequence ID" value="NZ_JBHUGT010000025.1"/>
</dbReference>
<accession>A0ABW5R1Z7</accession>
<organism evidence="2 3">
    <name type="scientific">Paenibacillus thailandensis</name>
    <dbReference type="NCBI Taxonomy" id="393250"/>
    <lineage>
        <taxon>Bacteria</taxon>
        <taxon>Bacillati</taxon>
        <taxon>Bacillota</taxon>
        <taxon>Bacilli</taxon>
        <taxon>Bacillales</taxon>
        <taxon>Paenibacillaceae</taxon>
        <taxon>Paenibacillus</taxon>
    </lineage>
</organism>
<proteinExistence type="predicted"/>
<comment type="caution">
    <text evidence="2">The sequence shown here is derived from an EMBL/GenBank/DDBJ whole genome shotgun (WGS) entry which is preliminary data.</text>
</comment>
<dbReference type="EMBL" id="JBHUMY010000028">
    <property type="protein sequence ID" value="MFD2662446.1"/>
    <property type="molecule type" value="Genomic_DNA"/>
</dbReference>
<gene>
    <name evidence="2" type="ORF">ACFSW5_19505</name>
</gene>
<sequence length="197" mass="21735">MAVQALGAVALEGGKQATIEISRRSVEFVHYSMEQIFSSPDAQPALEALNITGQPEGMQPQVGLFNEQGVKVAEVPLEEKQLYDQAGLEMKEVNGRDVLVRSDIDPNLTDARGRTNMERMEQGLAPIDESGQGIELHHIRQNPDGPLAELTSAEHEGNFKLLHPDLENPSEIDRGEFAKVRSEHWKERAQMMKAGAA</sequence>
<keyword evidence="3" id="KW-1185">Reference proteome</keyword>